<comment type="caution">
    <text evidence="1">The sequence shown here is derived from an EMBL/GenBank/DDBJ whole genome shotgun (WGS) entry which is preliminary data.</text>
</comment>
<proteinExistence type="predicted"/>
<sequence>MKNNFYNGSYILEFFDQDKNIFDSVFNSPEEFKKTAEKIRDIIPIDLTFIKDRVGNIIFQFPVTLLTYKNSSKENWNGSNLKLIWHPEVKNKEEFSLIAKNEFDGNLMGFYNPKNTLKNKNSITTGNSKNLNEFIIYNQENNLIAAHIVNSYLGENFELLIEAESVIRTIKCEEKKVEIKLKSLSKRTSKKYSDYFSHIKKRKYENEKKRLAQNLSIIQYGKNGIDDRKKALEDIRKLIEKHGRKGAYLWDPYLNHKDLMQTLYHCLYRNVPLKAITAYNKSSKKIHNNRLGIKNANLKRWIRREKAYFKVASDNFALNLEFRVRNNNYGWNFHDRFLLFPYSDRLHKPAVWSLGTSVNGLGKNHHILQKLNNPQIILDEFNDLWDELTAAGDDTLVWCSKDD</sequence>
<accession>A0A4R8GKM7</accession>
<evidence type="ECO:0000313" key="2">
    <source>
        <dbReference type="Proteomes" id="UP000295472"/>
    </source>
</evidence>
<evidence type="ECO:0000313" key="1">
    <source>
        <dbReference type="EMBL" id="TDX43654.1"/>
    </source>
</evidence>
<dbReference type="NCBIfam" id="NF040700">
    <property type="entry name" value="VPA1262_N_dom"/>
    <property type="match status" value="1"/>
</dbReference>
<dbReference type="EMBL" id="SOEF01000015">
    <property type="protein sequence ID" value="TDX43654.1"/>
    <property type="molecule type" value="Genomic_DNA"/>
</dbReference>
<name>A0A4R8GKM7_9FIRM</name>
<dbReference type="AlphaFoldDB" id="A0A4R8GKM7"/>
<gene>
    <name evidence="1" type="ORF">C7954_11535</name>
</gene>
<reference evidence="1 2" key="1">
    <citation type="submission" date="2019-03" db="EMBL/GenBank/DDBJ databases">
        <title>Subsurface microbial communities from deep shales in Ohio and West Virginia, USA.</title>
        <authorList>
            <person name="Wrighton K."/>
        </authorList>
    </citation>
    <scope>NUCLEOTIDE SEQUENCE [LARGE SCALE GENOMIC DNA]</scope>
    <source>
        <strain evidence="1 2">DSMZ 11287</strain>
    </source>
</reference>
<dbReference type="Proteomes" id="UP000295472">
    <property type="component" value="Unassembled WGS sequence"/>
</dbReference>
<organism evidence="1 2">
    <name type="scientific">Halanaerobium congolense</name>
    <dbReference type="NCBI Taxonomy" id="54121"/>
    <lineage>
        <taxon>Bacteria</taxon>
        <taxon>Bacillati</taxon>
        <taxon>Bacillota</taxon>
        <taxon>Clostridia</taxon>
        <taxon>Halanaerobiales</taxon>
        <taxon>Halanaerobiaceae</taxon>
        <taxon>Halanaerobium</taxon>
    </lineage>
</organism>
<protein>
    <submittedName>
        <fullName evidence="1">Uncharacterized protein</fullName>
    </submittedName>
</protein>